<keyword evidence="15" id="KW-1185">Reference proteome</keyword>
<evidence type="ECO:0000256" key="11">
    <source>
        <dbReference type="SAM" id="SignalP"/>
    </source>
</evidence>
<dbReference type="SUPFAM" id="SSF50494">
    <property type="entry name" value="Trypsin-like serine proteases"/>
    <property type="match status" value="1"/>
</dbReference>
<dbReference type="PRINTS" id="PR00722">
    <property type="entry name" value="CHYMOTRYPSIN"/>
</dbReference>
<dbReference type="PROSITE" id="PS00134">
    <property type="entry name" value="TRYPSIN_HIS"/>
    <property type="match status" value="1"/>
</dbReference>
<dbReference type="GO" id="GO:0006508">
    <property type="term" value="P:proteolysis"/>
    <property type="evidence" value="ECO:0007669"/>
    <property type="project" value="UniProtKB-KW"/>
</dbReference>
<dbReference type="EC" id="3.4.21.84" evidence="9"/>
<reference evidence="13" key="1">
    <citation type="journal article" date="2020" name="J Insects Food Feed">
        <title>The yellow mealworm (Tenebrio molitor) genome: a resource for the emerging insects as food and feed industry.</title>
        <authorList>
            <person name="Eriksson T."/>
            <person name="Andere A."/>
            <person name="Kelstrup H."/>
            <person name="Emery V."/>
            <person name="Picard C."/>
        </authorList>
    </citation>
    <scope>NUCLEOTIDE SEQUENCE</scope>
    <source>
        <strain evidence="13">Stoneville</strain>
        <tissue evidence="13">Whole head</tissue>
    </source>
</reference>
<gene>
    <name evidence="13" type="ORF">GEV33_013778</name>
</gene>
<protein>
    <recommendedName>
        <fullName evidence="9">limulus clotting factor C</fullName>
        <ecNumber evidence="9">3.4.21.84</ecNumber>
    </recommendedName>
</protein>
<name>A0A8F2D8H8_TENMO</name>
<evidence type="ECO:0000256" key="1">
    <source>
        <dbReference type="ARBA" id="ARBA00022659"/>
    </source>
</evidence>
<comment type="catalytic activity">
    <reaction evidence="8">
        <text>Selective cleavage of 103-Arg-|-Ser-104 and 124-Ile-|-Ile-125 bonds in Limulus clotting factor B to form activated factor B. Cleavage of -Pro-Arg-|-Xaa- bonds in synthetic substrates.</text>
        <dbReference type="EC" id="3.4.21.84"/>
    </reaction>
</comment>
<evidence type="ECO:0000256" key="6">
    <source>
        <dbReference type="ARBA" id="ARBA00022825"/>
    </source>
</evidence>
<reference evidence="13" key="3">
    <citation type="submission" date="2021-08" db="EMBL/GenBank/DDBJ databases">
        <authorList>
            <person name="Eriksson T."/>
        </authorList>
    </citation>
    <scope>NUCLEOTIDE SEQUENCE</scope>
    <source>
        <strain evidence="13">Stoneville</strain>
        <tissue evidence="13">Whole head</tissue>
    </source>
</reference>
<dbReference type="InterPro" id="IPR033116">
    <property type="entry name" value="TRYPSIN_SER"/>
</dbReference>
<evidence type="ECO:0000256" key="10">
    <source>
        <dbReference type="SAM" id="MobiDB-lite"/>
    </source>
</evidence>
<evidence type="ECO:0000313" key="13">
    <source>
        <dbReference type="EMBL" id="KAH0809009.1"/>
    </source>
</evidence>
<dbReference type="Gene3D" id="2.40.10.10">
    <property type="entry name" value="Trypsin-like serine proteases"/>
    <property type="match status" value="1"/>
</dbReference>
<dbReference type="GO" id="GO:0042381">
    <property type="term" value="P:hemolymph coagulation"/>
    <property type="evidence" value="ECO:0007669"/>
    <property type="project" value="UniProtKB-KW"/>
</dbReference>
<dbReference type="AlphaFoldDB" id="A0A8F2D8H8"/>
<dbReference type="EMBL" id="MW603460">
    <property type="protein sequence ID" value="QWS65017.1"/>
    <property type="molecule type" value="mRNA"/>
</dbReference>
<organism evidence="14">
    <name type="scientific">Tenebrio molitor</name>
    <name type="common">Yellow mealworm beetle</name>
    <dbReference type="NCBI Taxonomy" id="7067"/>
    <lineage>
        <taxon>Eukaryota</taxon>
        <taxon>Metazoa</taxon>
        <taxon>Ecdysozoa</taxon>
        <taxon>Arthropoda</taxon>
        <taxon>Hexapoda</taxon>
        <taxon>Insecta</taxon>
        <taxon>Pterygota</taxon>
        <taxon>Neoptera</taxon>
        <taxon>Endopterygota</taxon>
        <taxon>Coleoptera</taxon>
        <taxon>Polyphaga</taxon>
        <taxon>Cucujiformia</taxon>
        <taxon>Tenebrionidae</taxon>
        <taxon>Tenebrio</taxon>
    </lineage>
</organism>
<dbReference type="Pfam" id="PF00089">
    <property type="entry name" value="Trypsin"/>
    <property type="match status" value="1"/>
</dbReference>
<feature type="chain" id="PRO_5035390751" description="limulus clotting factor C" evidence="11">
    <location>
        <begin position="23"/>
        <end position="321"/>
    </location>
</feature>
<dbReference type="InterPro" id="IPR001314">
    <property type="entry name" value="Peptidase_S1A"/>
</dbReference>
<evidence type="ECO:0000256" key="9">
    <source>
        <dbReference type="ARBA" id="ARBA00066707"/>
    </source>
</evidence>
<keyword evidence="1" id="KW-0768">Sushi</keyword>
<dbReference type="PANTHER" id="PTHR24252:SF7">
    <property type="entry name" value="HYALIN"/>
    <property type="match status" value="1"/>
</dbReference>
<keyword evidence="2" id="KW-0645">Protease</keyword>
<feature type="region of interest" description="Disordered" evidence="10">
    <location>
        <begin position="268"/>
        <end position="290"/>
    </location>
</feature>
<dbReference type="InterPro" id="IPR009003">
    <property type="entry name" value="Peptidase_S1_PA"/>
</dbReference>
<proteinExistence type="evidence at transcript level"/>
<dbReference type="CDD" id="cd00190">
    <property type="entry name" value="Tryp_SPc"/>
    <property type="match status" value="1"/>
</dbReference>
<dbReference type="PANTHER" id="PTHR24252">
    <property type="entry name" value="ACROSIN-RELATED"/>
    <property type="match status" value="1"/>
</dbReference>
<dbReference type="PROSITE" id="PS00135">
    <property type="entry name" value="TRYPSIN_SER"/>
    <property type="match status" value="1"/>
</dbReference>
<dbReference type="InterPro" id="IPR043504">
    <property type="entry name" value="Peptidase_S1_PA_chymotrypsin"/>
</dbReference>
<keyword evidence="6" id="KW-0720">Serine protease</keyword>
<dbReference type="EMBL" id="JABDTM020028396">
    <property type="protein sequence ID" value="KAH0809009.1"/>
    <property type="molecule type" value="Genomic_DNA"/>
</dbReference>
<feature type="domain" description="Peptidase S1" evidence="12">
    <location>
        <begin position="26"/>
        <end position="257"/>
    </location>
</feature>
<dbReference type="Proteomes" id="UP000719412">
    <property type="component" value="Unassembled WGS sequence"/>
</dbReference>
<evidence type="ECO:0000256" key="7">
    <source>
        <dbReference type="ARBA" id="ARBA00023157"/>
    </source>
</evidence>
<evidence type="ECO:0000256" key="8">
    <source>
        <dbReference type="ARBA" id="ARBA00052079"/>
    </source>
</evidence>
<evidence type="ECO:0000259" key="12">
    <source>
        <dbReference type="SMART" id="SM00020"/>
    </source>
</evidence>
<keyword evidence="5" id="KW-0353">Hemolymph clotting</keyword>
<dbReference type="GO" id="GO:0004252">
    <property type="term" value="F:serine-type endopeptidase activity"/>
    <property type="evidence" value="ECO:0007669"/>
    <property type="project" value="InterPro"/>
</dbReference>
<dbReference type="InterPro" id="IPR001254">
    <property type="entry name" value="Trypsin_dom"/>
</dbReference>
<dbReference type="FunFam" id="2.40.10.10:FF:000120">
    <property type="entry name" value="Putative serine protease"/>
    <property type="match status" value="1"/>
</dbReference>
<dbReference type="SMART" id="SM00020">
    <property type="entry name" value="Tryp_SPc"/>
    <property type="match status" value="1"/>
</dbReference>
<feature type="signal peptide" evidence="11">
    <location>
        <begin position="1"/>
        <end position="22"/>
    </location>
</feature>
<evidence type="ECO:0000256" key="2">
    <source>
        <dbReference type="ARBA" id="ARBA00022670"/>
    </source>
</evidence>
<evidence type="ECO:0000313" key="14">
    <source>
        <dbReference type="EMBL" id="QWS65017.1"/>
    </source>
</evidence>
<evidence type="ECO:0000256" key="3">
    <source>
        <dbReference type="ARBA" id="ARBA00022729"/>
    </source>
</evidence>
<evidence type="ECO:0000256" key="5">
    <source>
        <dbReference type="ARBA" id="ARBA00022820"/>
    </source>
</evidence>
<evidence type="ECO:0000313" key="15">
    <source>
        <dbReference type="Proteomes" id="UP000719412"/>
    </source>
</evidence>
<accession>A0A8F2D8H8</accession>
<keyword evidence="4" id="KW-0378">Hydrolase</keyword>
<dbReference type="InterPro" id="IPR018114">
    <property type="entry name" value="TRYPSIN_HIS"/>
</dbReference>
<keyword evidence="3 11" id="KW-0732">Signal</keyword>
<sequence length="321" mass="34941">MSKTRILTQILLLLLITKSVESPSVRIVGGRPAHAADYPYQVSLKRSTNDVHFCGGSIITPRHVLTAAHCCFYIWGGELPPSMVSVFVGQLALKVKPSSVFRNASRIVVHPDHDEFLMSNDIAVVELDKDLPLNNKFIRTIPLNKQTVPANTSCMVSGWGLLQFEGEGMSQELLTTEVYTVDMTECTRRYQLVKIKLGKGAMCAVNDNRVSDACQGDSGGPLVCAGRLVGVISTGKECGNASFPGVYTDVRLFVPWIERVIKESEVTVTPPNSPRSQTVLSLQTPPESASSSKTFQTLVLTLVAIAQSVHILSDFCLVLCC</sequence>
<evidence type="ECO:0000256" key="4">
    <source>
        <dbReference type="ARBA" id="ARBA00022801"/>
    </source>
</evidence>
<keyword evidence="7" id="KW-1015">Disulfide bond</keyword>
<reference evidence="14" key="2">
    <citation type="submission" date="2021-02" db="EMBL/GenBank/DDBJ databases">
        <authorList>
            <person name="Oppert B.S."/>
            <person name="Elpidina E."/>
            <person name="Tereshchenkova V."/>
            <person name="Zhiganov N."/>
            <person name="Filippova I."/>
        </authorList>
    </citation>
    <scope>NUCLEOTIDE SEQUENCE</scope>
</reference>